<evidence type="ECO:0008006" key="4">
    <source>
        <dbReference type="Google" id="ProtNLM"/>
    </source>
</evidence>
<evidence type="ECO:0000313" key="3">
    <source>
        <dbReference type="Proteomes" id="UP000199440"/>
    </source>
</evidence>
<proteinExistence type="predicted"/>
<keyword evidence="1" id="KW-0732">Signal</keyword>
<dbReference type="EMBL" id="FNGV01000023">
    <property type="protein sequence ID" value="SDN08891.1"/>
    <property type="molecule type" value="Genomic_DNA"/>
</dbReference>
<feature type="signal peptide" evidence="1">
    <location>
        <begin position="1"/>
        <end position="22"/>
    </location>
</feature>
<evidence type="ECO:0000256" key="1">
    <source>
        <dbReference type="SAM" id="SignalP"/>
    </source>
</evidence>
<evidence type="ECO:0000313" key="2">
    <source>
        <dbReference type="EMBL" id="SDN08891.1"/>
    </source>
</evidence>
<reference evidence="2 3" key="1">
    <citation type="submission" date="2016-10" db="EMBL/GenBank/DDBJ databases">
        <authorList>
            <person name="de Groot N.N."/>
        </authorList>
    </citation>
    <scope>NUCLEOTIDE SEQUENCE [LARGE SCALE GENOMIC DNA]</scope>
    <source>
        <strain evidence="2 3">DSM 19886</strain>
    </source>
</reference>
<sequence>MKLIHLLKCFIVVILCPFCTLAQNQSKLFTNDICLPSTLYMLSGTQNDIFVEPLIKRWRPYNDVVRFSGSSEYSRRLQRVASITDPVDGATVTLELVNQDEFKTVKTLTSTIKVGRTGVGKDMVTVSIIGDSFTHGTFFSDALLKKKYVPKIKMIGLREVIEYPGQFDEGRGGWTLKGYFKVTNQRTQAYNGFWQPEGKYRYWGATAFWELVDEIYSNPEKKWSFEEKYNTSRYHSKAQLFDATTGYKSNPVKNDLMYDNALESYMLYNGSKWKKIAYEDFIWSFDYRKYLSMWNLEGPEILAEFLGLNDFRNASDPTAIDFSVWNKQMEKVIASYLEAVSSGKFVLMIPSTTSGILDNVAGDFTTKQNACMWELRKNIIERFDNRTDENIYIVDAGIAIDNLHGTLFRKDSTFTLPYSSYKGDERIAVQSGNPHPYPNYPTMGVSLAAFIQNYRKQ</sequence>
<gene>
    <name evidence="2" type="ORF">SAMN04488514_12321</name>
</gene>
<protein>
    <recommendedName>
        <fullName evidence="4">GDSL-like Lipase/Acylhydrolase</fullName>
    </recommendedName>
</protein>
<organism evidence="2 3">
    <name type="scientific">Kriegella aquimaris</name>
    <dbReference type="NCBI Taxonomy" id="192904"/>
    <lineage>
        <taxon>Bacteria</taxon>
        <taxon>Pseudomonadati</taxon>
        <taxon>Bacteroidota</taxon>
        <taxon>Flavobacteriia</taxon>
        <taxon>Flavobacteriales</taxon>
        <taxon>Flavobacteriaceae</taxon>
        <taxon>Kriegella</taxon>
    </lineage>
</organism>
<accession>A0A1G9YK75</accession>
<name>A0A1G9YK75_9FLAO</name>
<feature type="chain" id="PRO_5011455899" description="GDSL-like Lipase/Acylhydrolase" evidence="1">
    <location>
        <begin position="23"/>
        <end position="457"/>
    </location>
</feature>
<keyword evidence="3" id="KW-1185">Reference proteome</keyword>
<dbReference type="AlphaFoldDB" id="A0A1G9YK75"/>
<dbReference type="Proteomes" id="UP000199440">
    <property type="component" value="Unassembled WGS sequence"/>
</dbReference>